<dbReference type="InterPro" id="IPR045864">
    <property type="entry name" value="aa-tRNA-synth_II/BPL/LPL"/>
</dbReference>
<dbReference type="InterPro" id="IPR004143">
    <property type="entry name" value="BPL_LPL_catalytic"/>
</dbReference>
<comment type="function">
    <text evidence="5">Acts both as a biotin--[acetyl-CoA-carboxylase] ligase and a repressor.</text>
</comment>
<evidence type="ECO:0000256" key="2">
    <source>
        <dbReference type="ARBA" id="ARBA00022741"/>
    </source>
</evidence>
<dbReference type="GO" id="GO:0004077">
    <property type="term" value="F:biotin--[biotin carboxyl-carrier protein] ligase activity"/>
    <property type="evidence" value="ECO:0007669"/>
    <property type="project" value="UniProtKB-UniRule"/>
</dbReference>
<dbReference type="GO" id="GO:0003677">
    <property type="term" value="F:DNA binding"/>
    <property type="evidence" value="ECO:0007669"/>
    <property type="project" value="UniProtKB-UniRule"/>
</dbReference>
<keyword evidence="5" id="KW-0804">Transcription</keyword>
<dbReference type="SUPFAM" id="SSF50037">
    <property type="entry name" value="C-terminal domain of transcriptional repressors"/>
    <property type="match status" value="1"/>
</dbReference>
<comment type="caution">
    <text evidence="5">Lacks conserved residue(s) required for the propagation of feature annotation.</text>
</comment>
<keyword evidence="5" id="KW-0805">Transcription regulation</keyword>
<dbReference type="EC" id="6.3.4.15" evidence="5"/>
<comment type="caution">
    <text evidence="7">The sequence shown here is derived from an EMBL/GenBank/DDBJ whole genome shotgun (WGS) entry which is preliminary data.</text>
</comment>
<evidence type="ECO:0000313" key="8">
    <source>
        <dbReference type="Proteomes" id="UP000051697"/>
    </source>
</evidence>
<dbReference type="RefSeq" id="WP_057889875.1">
    <property type="nucleotide sequence ID" value="NZ_AZFE01000031.1"/>
</dbReference>
<dbReference type="Pfam" id="PF08279">
    <property type="entry name" value="HTH_11"/>
    <property type="match status" value="1"/>
</dbReference>
<keyword evidence="5" id="KW-0678">Repressor</keyword>
<dbReference type="CDD" id="cd16442">
    <property type="entry name" value="BPL"/>
    <property type="match status" value="1"/>
</dbReference>
<sequence length="324" mass="35842">MNTKSTVLAYLNENANQWVTSSELVKQLEVSRTAIWKAIQQLQNNGQKIESQSGKGYRYARGGMLSRAIIEATISSNWQVKVYDQVNSTNIQAKQLAASNQGEKIVIIANEQTDGYGRFGRDFFSPSETGIYLSFLLPLTKQINPGRMTTATAVVVAQTLEKLFNVKVSIKWVNDLIVNDHKVTGILSEAVTDFETGTIADVVVGIGINLMENDLLDESLKPKVGALIKQKKQLDRNQVASEIIEAFEKMLLTFESGNLMEEYRIRSIVIGKQVEVKIGNRILTGLVETINDDGALILKTDSETITVDAGEITKLNLQEGNYHG</sequence>
<dbReference type="GO" id="GO:0006355">
    <property type="term" value="P:regulation of DNA-templated transcription"/>
    <property type="evidence" value="ECO:0007669"/>
    <property type="project" value="UniProtKB-UniRule"/>
</dbReference>
<dbReference type="KEGG" id="lol:LACOL_0377"/>
<dbReference type="InterPro" id="IPR030855">
    <property type="entry name" value="Bifunct_BirA"/>
</dbReference>
<feature type="binding site" evidence="5">
    <location>
        <begin position="88"/>
        <end position="90"/>
    </location>
    <ligand>
        <name>biotin</name>
        <dbReference type="ChEBI" id="CHEBI:57586"/>
    </ligand>
</feature>
<evidence type="ECO:0000259" key="6">
    <source>
        <dbReference type="PROSITE" id="PS51733"/>
    </source>
</evidence>
<keyword evidence="5" id="KW-0238">DNA-binding</keyword>
<dbReference type="InterPro" id="IPR004408">
    <property type="entry name" value="Biotin_CoA_COase_ligase"/>
</dbReference>
<dbReference type="OrthoDB" id="9807064at2"/>
<comment type="catalytic activity">
    <reaction evidence="5">
        <text>biotin + L-lysyl-[protein] + ATP = N(6)-biotinyl-L-lysyl-[protein] + AMP + diphosphate + H(+)</text>
        <dbReference type="Rhea" id="RHEA:11756"/>
        <dbReference type="Rhea" id="RHEA-COMP:9752"/>
        <dbReference type="Rhea" id="RHEA-COMP:10505"/>
        <dbReference type="ChEBI" id="CHEBI:15378"/>
        <dbReference type="ChEBI" id="CHEBI:29969"/>
        <dbReference type="ChEBI" id="CHEBI:30616"/>
        <dbReference type="ChEBI" id="CHEBI:33019"/>
        <dbReference type="ChEBI" id="CHEBI:57586"/>
        <dbReference type="ChEBI" id="CHEBI:83144"/>
        <dbReference type="ChEBI" id="CHEBI:456215"/>
        <dbReference type="EC" id="6.3.4.15"/>
    </reaction>
</comment>
<evidence type="ECO:0000256" key="1">
    <source>
        <dbReference type="ARBA" id="ARBA00022598"/>
    </source>
</evidence>
<dbReference type="GO" id="GO:0009249">
    <property type="term" value="P:protein lipoylation"/>
    <property type="evidence" value="ECO:0007669"/>
    <property type="project" value="UniProtKB-ARBA"/>
</dbReference>
<dbReference type="PATRIC" id="fig|1423778.4.peg.953"/>
<feature type="binding site" evidence="5">
    <location>
        <position position="182"/>
    </location>
    <ligand>
        <name>biotin</name>
        <dbReference type="ChEBI" id="CHEBI:57586"/>
    </ligand>
</feature>
<dbReference type="SUPFAM" id="SSF46785">
    <property type="entry name" value="Winged helix' DNA-binding domain"/>
    <property type="match status" value="1"/>
</dbReference>
<dbReference type="GO" id="GO:0016740">
    <property type="term" value="F:transferase activity"/>
    <property type="evidence" value="ECO:0007669"/>
    <property type="project" value="UniProtKB-ARBA"/>
</dbReference>
<dbReference type="STRING" id="1423778.FC70_GL000920"/>
<dbReference type="InterPro" id="IPR036390">
    <property type="entry name" value="WH_DNA-bd_sf"/>
</dbReference>
<keyword evidence="8" id="KW-1185">Reference proteome</keyword>
<dbReference type="HAMAP" id="MF_00978">
    <property type="entry name" value="Bifunct_BirA"/>
    <property type="match status" value="1"/>
</dbReference>
<dbReference type="GO" id="GO:0005737">
    <property type="term" value="C:cytoplasm"/>
    <property type="evidence" value="ECO:0007669"/>
    <property type="project" value="TreeGrafter"/>
</dbReference>
<evidence type="ECO:0000256" key="4">
    <source>
        <dbReference type="ARBA" id="ARBA00023267"/>
    </source>
</evidence>
<keyword evidence="4 5" id="KW-0092">Biotin</keyword>
<proteinExistence type="inferred from homology"/>
<organism evidence="7 8">
    <name type="scientific">Paucilactobacillus oligofermentans DSM 15707 = LMG 22743</name>
    <dbReference type="NCBI Taxonomy" id="1423778"/>
    <lineage>
        <taxon>Bacteria</taxon>
        <taxon>Bacillati</taxon>
        <taxon>Bacillota</taxon>
        <taxon>Bacilli</taxon>
        <taxon>Lactobacillales</taxon>
        <taxon>Lactobacillaceae</taxon>
        <taxon>Paucilactobacillus</taxon>
    </lineage>
</organism>
<evidence type="ECO:0000313" key="7">
    <source>
        <dbReference type="EMBL" id="KRL55324.1"/>
    </source>
</evidence>
<dbReference type="Gene3D" id="1.10.10.10">
    <property type="entry name" value="Winged helix-like DNA-binding domain superfamily/Winged helix DNA-binding domain"/>
    <property type="match status" value="1"/>
</dbReference>
<dbReference type="PANTHER" id="PTHR12835:SF5">
    <property type="entry name" value="BIOTIN--PROTEIN LIGASE"/>
    <property type="match status" value="1"/>
</dbReference>
<accession>A0A0R1RF18</accession>
<dbReference type="GO" id="GO:0005524">
    <property type="term" value="F:ATP binding"/>
    <property type="evidence" value="ECO:0007669"/>
    <property type="project" value="UniProtKB-UniRule"/>
</dbReference>
<protein>
    <recommendedName>
        <fullName evidence="5">Bifunctional ligase/repressor BirA</fullName>
    </recommendedName>
    <alternativeName>
        <fullName evidence="5">Biotin--[acetyl-CoA-carboxylase] ligase</fullName>
        <ecNumber evidence="5">6.3.4.15</ecNumber>
    </alternativeName>
    <alternativeName>
        <fullName evidence="5">Biotin--protein ligase</fullName>
    </alternativeName>
    <alternativeName>
        <fullName evidence="5">Biotin-[acetyl-CoA carboxylase] synthetase</fullName>
    </alternativeName>
</protein>
<feature type="DNA-binding region" description="H-T-H motif" evidence="5">
    <location>
        <begin position="21"/>
        <end position="40"/>
    </location>
</feature>
<dbReference type="InterPro" id="IPR013196">
    <property type="entry name" value="HTH_11"/>
</dbReference>
<feature type="domain" description="BPL/LPL catalytic" evidence="6">
    <location>
        <begin position="71"/>
        <end position="255"/>
    </location>
</feature>
<dbReference type="PANTHER" id="PTHR12835">
    <property type="entry name" value="BIOTIN PROTEIN LIGASE"/>
    <property type="match status" value="1"/>
</dbReference>
<dbReference type="Gene3D" id="3.30.930.10">
    <property type="entry name" value="Bira Bifunctional Protein, Domain 2"/>
    <property type="match status" value="1"/>
</dbReference>
<dbReference type="InterPro" id="IPR003142">
    <property type="entry name" value="BPL_C"/>
</dbReference>
<keyword evidence="3 5" id="KW-0067">ATP-binding</keyword>
<dbReference type="Pfam" id="PF03099">
    <property type="entry name" value="BPL_LplA_LipB"/>
    <property type="match status" value="1"/>
</dbReference>
<dbReference type="AlphaFoldDB" id="A0A0R1RF18"/>
<name>A0A0R1RF18_9LACO</name>
<dbReference type="EMBL" id="AZFE01000031">
    <property type="protein sequence ID" value="KRL55324.1"/>
    <property type="molecule type" value="Genomic_DNA"/>
</dbReference>
<dbReference type="InterPro" id="IPR008988">
    <property type="entry name" value="Transcriptional_repressor_C"/>
</dbReference>
<evidence type="ECO:0000256" key="5">
    <source>
        <dbReference type="HAMAP-Rule" id="MF_00978"/>
    </source>
</evidence>
<dbReference type="PROSITE" id="PS51733">
    <property type="entry name" value="BPL_LPL_CATALYTIC"/>
    <property type="match status" value="1"/>
</dbReference>
<dbReference type="Gene3D" id="2.30.30.100">
    <property type="match status" value="1"/>
</dbReference>
<dbReference type="InterPro" id="IPR036388">
    <property type="entry name" value="WH-like_DNA-bd_sf"/>
</dbReference>
<reference evidence="7 8" key="1">
    <citation type="journal article" date="2015" name="Genome Announc.">
        <title>Expanding the biotechnology potential of lactobacilli through comparative genomics of 213 strains and associated genera.</title>
        <authorList>
            <person name="Sun Z."/>
            <person name="Harris H.M."/>
            <person name="McCann A."/>
            <person name="Guo C."/>
            <person name="Argimon S."/>
            <person name="Zhang W."/>
            <person name="Yang X."/>
            <person name="Jeffery I.B."/>
            <person name="Cooney J.C."/>
            <person name="Kagawa T.F."/>
            <person name="Liu W."/>
            <person name="Song Y."/>
            <person name="Salvetti E."/>
            <person name="Wrobel A."/>
            <person name="Rasinkangas P."/>
            <person name="Parkhill J."/>
            <person name="Rea M.C."/>
            <person name="O'Sullivan O."/>
            <person name="Ritari J."/>
            <person name="Douillard F.P."/>
            <person name="Paul Ross R."/>
            <person name="Yang R."/>
            <person name="Briner A.E."/>
            <person name="Felis G.E."/>
            <person name="de Vos W.M."/>
            <person name="Barrangou R."/>
            <person name="Klaenhammer T.R."/>
            <person name="Caufield P.W."/>
            <person name="Cui Y."/>
            <person name="Zhang H."/>
            <person name="O'Toole P.W."/>
        </authorList>
    </citation>
    <scope>NUCLEOTIDE SEQUENCE [LARGE SCALE GENOMIC DNA]</scope>
    <source>
        <strain evidence="7 8">DSM 15707</strain>
    </source>
</reference>
<keyword evidence="2 5" id="KW-0547">Nucleotide-binding</keyword>
<dbReference type="SUPFAM" id="SSF55681">
    <property type="entry name" value="Class II aaRS and biotin synthetases"/>
    <property type="match status" value="1"/>
</dbReference>
<dbReference type="NCBIfam" id="TIGR00121">
    <property type="entry name" value="birA_ligase"/>
    <property type="match status" value="1"/>
</dbReference>
<gene>
    <name evidence="5" type="primary">birA</name>
    <name evidence="7" type="ORF">FC70_GL000920</name>
</gene>
<evidence type="ECO:0000256" key="3">
    <source>
        <dbReference type="ARBA" id="ARBA00022840"/>
    </source>
</evidence>
<dbReference type="Pfam" id="PF02237">
    <property type="entry name" value="BPL_C"/>
    <property type="match status" value="1"/>
</dbReference>
<keyword evidence="1 5" id="KW-0436">Ligase</keyword>
<dbReference type="Proteomes" id="UP000051697">
    <property type="component" value="Unassembled WGS sequence"/>
</dbReference>
<feature type="binding site" evidence="5">
    <location>
        <position position="112"/>
    </location>
    <ligand>
        <name>biotin</name>
        <dbReference type="ChEBI" id="CHEBI:57586"/>
    </ligand>
</feature>
<comment type="similarity">
    <text evidence="5">Belongs to the biotin--protein ligase family.</text>
</comment>